<dbReference type="Proteomes" id="UP000377595">
    <property type="component" value="Unassembled WGS sequence"/>
</dbReference>
<keyword evidence="2" id="KW-0805">Transcription regulation</keyword>
<proteinExistence type="inferred from homology"/>
<dbReference type="InterPro" id="IPR036390">
    <property type="entry name" value="WH_DNA-bd_sf"/>
</dbReference>
<dbReference type="GO" id="GO:0032993">
    <property type="term" value="C:protein-DNA complex"/>
    <property type="evidence" value="ECO:0007669"/>
    <property type="project" value="TreeGrafter"/>
</dbReference>
<dbReference type="GO" id="GO:0003700">
    <property type="term" value="F:DNA-binding transcription factor activity"/>
    <property type="evidence" value="ECO:0007669"/>
    <property type="project" value="InterPro"/>
</dbReference>
<name>A0A5M3XE26_9ACTN</name>
<evidence type="ECO:0000259" key="6">
    <source>
        <dbReference type="PROSITE" id="PS50931"/>
    </source>
</evidence>
<dbReference type="Pfam" id="PF00126">
    <property type="entry name" value="HTH_1"/>
    <property type="match status" value="1"/>
</dbReference>
<evidence type="ECO:0000256" key="5">
    <source>
        <dbReference type="SAM" id="MobiDB-lite"/>
    </source>
</evidence>
<evidence type="ECO:0000256" key="2">
    <source>
        <dbReference type="ARBA" id="ARBA00023015"/>
    </source>
</evidence>
<dbReference type="GO" id="GO:0003677">
    <property type="term" value="F:DNA binding"/>
    <property type="evidence" value="ECO:0007669"/>
    <property type="project" value="UniProtKB-KW"/>
</dbReference>
<dbReference type="SUPFAM" id="SSF46785">
    <property type="entry name" value="Winged helix' DNA-binding domain"/>
    <property type="match status" value="1"/>
</dbReference>
<evidence type="ECO:0000256" key="3">
    <source>
        <dbReference type="ARBA" id="ARBA00023125"/>
    </source>
</evidence>
<dbReference type="PROSITE" id="PS50931">
    <property type="entry name" value="HTH_LYSR"/>
    <property type="match status" value="1"/>
</dbReference>
<dbReference type="SUPFAM" id="SSF53850">
    <property type="entry name" value="Periplasmic binding protein-like II"/>
    <property type="match status" value="1"/>
</dbReference>
<comment type="similarity">
    <text evidence="1">Belongs to the LysR transcriptional regulatory family.</text>
</comment>
<dbReference type="InterPro" id="IPR005119">
    <property type="entry name" value="LysR_subst-bd"/>
</dbReference>
<dbReference type="PRINTS" id="PR00039">
    <property type="entry name" value="HTHLYSR"/>
</dbReference>
<keyword evidence="8" id="KW-1185">Reference proteome</keyword>
<reference evidence="7 8" key="1">
    <citation type="submission" date="2019-10" db="EMBL/GenBank/DDBJ databases">
        <title>Whole genome shotgun sequence of Acrocarpospora pleiomorpha NBRC 16267.</title>
        <authorList>
            <person name="Ichikawa N."/>
            <person name="Kimura A."/>
            <person name="Kitahashi Y."/>
            <person name="Komaki H."/>
            <person name="Oguchi A."/>
        </authorList>
    </citation>
    <scope>NUCLEOTIDE SEQUENCE [LARGE SCALE GENOMIC DNA]</scope>
    <source>
        <strain evidence="7 8">NBRC 16267</strain>
    </source>
</reference>
<dbReference type="FunFam" id="1.10.10.10:FF:000001">
    <property type="entry name" value="LysR family transcriptional regulator"/>
    <property type="match status" value="1"/>
</dbReference>
<dbReference type="Gene3D" id="3.40.190.10">
    <property type="entry name" value="Periplasmic binding protein-like II"/>
    <property type="match status" value="2"/>
</dbReference>
<dbReference type="AlphaFoldDB" id="A0A5M3XE26"/>
<dbReference type="PANTHER" id="PTHR30346:SF0">
    <property type="entry name" value="HCA OPERON TRANSCRIPTIONAL ACTIVATOR HCAR"/>
    <property type="match status" value="1"/>
</dbReference>
<evidence type="ECO:0000313" key="7">
    <source>
        <dbReference type="EMBL" id="GES18419.1"/>
    </source>
</evidence>
<dbReference type="InterPro" id="IPR036388">
    <property type="entry name" value="WH-like_DNA-bd_sf"/>
</dbReference>
<dbReference type="InterPro" id="IPR000847">
    <property type="entry name" value="LysR_HTH_N"/>
</dbReference>
<evidence type="ECO:0000256" key="4">
    <source>
        <dbReference type="ARBA" id="ARBA00023163"/>
    </source>
</evidence>
<keyword evidence="3" id="KW-0238">DNA-binding</keyword>
<dbReference type="Pfam" id="PF03466">
    <property type="entry name" value="LysR_substrate"/>
    <property type="match status" value="1"/>
</dbReference>
<gene>
    <name evidence="7" type="primary">hcaR_1</name>
    <name evidence="7" type="ORF">Aple_013140</name>
</gene>
<dbReference type="PANTHER" id="PTHR30346">
    <property type="entry name" value="TRANSCRIPTIONAL DUAL REGULATOR HCAR-RELATED"/>
    <property type="match status" value="1"/>
</dbReference>
<comment type="caution">
    <text evidence="7">The sequence shown here is derived from an EMBL/GenBank/DDBJ whole genome shotgun (WGS) entry which is preliminary data.</text>
</comment>
<dbReference type="RefSeq" id="WP_218038146.1">
    <property type="nucleotide sequence ID" value="NZ_BAAAHM010000010.1"/>
</dbReference>
<evidence type="ECO:0000313" key="8">
    <source>
        <dbReference type="Proteomes" id="UP000377595"/>
    </source>
</evidence>
<feature type="region of interest" description="Disordered" evidence="5">
    <location>
        <begin position="283"/>
        <end position="303"/>
    </location>
</feature>
<dbReference type="Gene3D" id="1.10.10.10">
    <property type="entry name" value="Winged helix-like DNA-binding domain superfamily/Winged helix DNA-binding domain"/>
    <property type="match status" value="1"/>
</dbReference>
<organism evidence="7 8">
    <name type="scientific">Acrocarpospora pleiomorpha</name>
    <dbReference type="NCBI Taxonomy" id="90975"/>
    <lineage>
        <taxon>Bacteria</taxon>
        <taxon>Bacillati</taxon>
        <taxon>Actinomycetota</taxon>
        <taxon>Actinomycetes</taxon>
        <taxon>Streptosporangiales</taxon>
        <taxon>Streptosporangiaceae</taxon>
        <taxon>Acrocarpospora</taxon>
    </lineage>
</organism>
<feature type="domain" description="HTH lysR-type" evidence="6">
    <location>
        <begin position="1"/>
        <end position="58"/>
    </location>
</feature>
<accession>A0A5M3XE26</accession>
<keyword evidence="4" id="KW-0804">Transcription</keyword>
<evidence type="ECO:0000256" key="1">
    <source>
        <dbReference type="ARBA" id="ARBA00009437"/>
    </source>
</evidence>
<sequence>MEIRELRYFVAVAEELHFGKAAQRLGIAQPPLSRTINQLERRLGIALLERNSRKVTLTEAGSVLLAEGRAILSAVTAAERRTQRAATAPPSLVLAVKSGTAGELLTKLLDAYVAEPGAATVDLLLCEAHQHQQLLEDGQADVALLHLPFDSAAGLDTETLYTEGQVAILPTAHPLASHSQVRMADVTTLPKLPMARWPGPDGNYPEGPGAEVRNLTQLFQLIALGRTTVVIPESASADLRRDLAAVPVLDAPPVTTVIAWPPHSRLRTVADLIRVATAAAAPVTLPGRGRGPSGLRRPGGSRR</sequence>
<dbReference type="EMBL" id="BLAF01000007">
    <property type="protein sequence ID" value="GES18419.1"/>
    <property type="molecule type" value="Genomic_DNA"/>
</dbReference>
<protein>
    <submittedName>
        <fullName evidence="7">LysR family transcriptional regulator</fullName>
    </submittedName>
</protein>